<evidence type="ECO:0000256" key="3">
    <source>
        <dbReference type="SAM" id="Phobius"/>
    </source>
</evidence>
<protein>
    <submittedName>
        <fullName evidence="5">Phage tail tape measure protein</fullName>
    </submittedName>
</protein>
<gene>
    <name evidence="5" type="ORF">ACFQEY_02480</name>
</gene>
<dbReference type="NCBIfam" id="TIGR01760">
    <property type="entry name" value="tape_meas_TP901"/>
    <property type="match status" value="1"/>
</dbReference>
<evidence type="ECO:0000256" key="1">
    <source>
        <dbReference type="ARBA" id="ARBA00022612"/>
    </source>
</evidence>
<dbReference type="RefSeq" id="WP_379764464.1">
    <property type="nucleotide sequence ID" value="NZ_JBHSXI010000001.1"/>
</dbReference>
<feature type="compositionally biased region" description="Basic and acidic residues" evidence="2">
    <location>
        <begin position="615"/>
        <end position="631"/>
    </location>
</feature>
<feature type="region of interest" description="Disordered" evidence="2">
    <location>
        <begin position="576"/>
        <end position="658"/>
    </location>
</feature>
<keyword evidence="3" id="KW-0812">Transmembrane</keyword>
<feature type="transmembrane region" description="Helical" evidence="3">
    <location>
        <begin position="380"/>
        <end position="402"/>
    </location>
</feature>
<evidence type="ECO:0000313" key="6">
    <source>
        <dbReference type="Proteomes" id="UP001596333"/>
    </source>
</evidence>
<sequence length="809" mass="83231">MAFSTLTGAIRVDASGVSEGVDTAEQEIDSLTGRMQSAGKSMKRTGAAMTAGITAPLLAMGGVAARQSANFDQAMQKSIAVMGDVSDSMREDLEETAREVATATTMSHQQAADSYYFLASAGLDAAESMEAMPKVASFAEAGQMDMAEATDVATNVMSAFGYEASQMTEVTDTLTATVTSHNQTMEGMSTAMSRVAPTAAGMGIEIEEAAAAIGLLGDVGIQGERAGTSLNRALTVLSNPTGRAAETIEKLGVSIRDSNGDLRSITEIMGDFEAAGADTADMAAIFGSEAGPAMASLLQQGSGALEESTTRLKEAEGATQDVAQTQRKTLNAELQIMRSNLEDAGVAIGANLLPMLSTLSGYVSQAGSYFAGLSDKQQNVAIATAGVAAAAGPLLLAGGTLLTMLPAMASGFAMVSAASLPVTGPILAIVAAVGLLGAAFATDFMGIRGMTMDAVGVVTDNLDLLKNGLLAAIGPVGWMYKAWEMNFLGIQNRTQQAKDLVLNNLDLVKAAFLALMGPIGWAVLAYQKNIGGFGDAMDEQVDRVVSGVNWIVKRITEIPQELQDLIDRIPGVDGEEVADKLFPPKPAEKRAEETGKSVAEAADDGVSQQTASLSSKEKQLLSGGRDPHSVGEDAGSEIAKGAKSGVEDELSNGPIKGEMTPEIRAALEEGVNGYVSDPDEIEDAPTEINEDLYEAVRDGSGVATAETLGVSEKEFATLLQRFEGGGAAGPAATAATGGSGTSTSSAGGGSGTGTGSTGLSASEFKTALREVLDGFRLETRLETDQRGLEQWIEDIAEAQLTEAASGGRP</sequence>
<comment type="caution">
    <text evidence="5">The sequence shown here is derived from an EMBL/GenBank/DDBJ whole genome shotgun (WGS) entry which is preliminary data.</text>
</comment>
<evidence type="ECO:0000259" key="4">
    <source>
        <dbReference type="Pfam" id="PF10145"/>
    </source>
</evidence>
<dbReference type="Proteomes" id="UP001596333">
    <property type="component" value="Unassembled WGS sequence"/>
</dbReference>
<feature type="transmembrane region" description="Helical" evidence="3">
    <location>
        <begin position="422"/>
        <end position="442"/>
    </location>
</feature>
<feature type="compositionally biased region" description="Gly residues" evidence="2">
    <location>
        <begin position="746"/>
        <end position="756"/>
    </location>
</feature>
<dbReference type="InterPro" id="IPR010090">
    <property type="entry name" value="Phage_tape_meas"/>
</dbReference>
<keyword evidence="3" id="KW-1133">Transmembrane helix</keyword>
<dbReference type="PANTHER" id="PTHR37813">
    <property type="entry name" value="FELS-2 PROPHAGE PROTEIN"/>
    <property type="match status" value="1"/>
</dbReference>
<keyword evidence="6" id="KW-1185">Reference proteome</keyword>
<evidence type="ECO:0000313" key="5">
    <source>
        <dbReference type="EMBL" id="MFC6887925.1"/>
    </source>
</evidence>
<name>A0ABD5UHF0_9EURY</name>
<accession>A0ABD5UHF0</accession>
<feature type="domain" description="Phage tail tape measure protein" evidence="4">
    <location>
        <begin position="95"/>
        <end position="281"/>
    </location>
</feature>
<dbReference type="PANTHER" id="PTHR37813:SF1">
    <property type="entry name" value="FELS-2 PROPHAGE PROTEIN"/>
    <property type="match status" value="1"/>
</dbReference>
<evidence type="ECO:0000256" key="2">
    <source>
        <dbReference type="SAM" id="MobiDB-lite"/>
    </source>
</evidence>
<dbReference type="EMBL" id="JBHSXI010000001">
    <property type="protein sequence ID" value="MFC6887925.1"/>
    <property type="molecule type" value="Genomic_DNA"/>
</dbReference>
<reference evidence="5 6" key="1">
    <citation type="journal article" date="2019" name="Int. J. Syst. Evol. Microbiol.">
        <title>The Global Catalogue of Microorganisms (GCM) 10K type strain sequencing project: providing services to taxonomists for standard genome sequencing and annotation.</title>
        <authorList>
            <consortium name="The Broad Institute Genomics Platform"/>
            <consortium name="The Broad Institute Genome Sequencing Center for Infectious Disease"/>
            <person name="Wu L."/>
            <person name="Ma J."/>
        </authorList>
    </citation>
    <scope>NUCLEOTIDE SEQUENCE [LARGE SCALE GENOMIC DNA]</scope>
    <source>
        <strain evidence="5 6">Y73</strain>
    </source>
</reference>
<feature type="compositionally biased region" description="Basic and acidic residues" evidence="2">
    <location>
        <begin position="586"/>
        <end position="595"/>
    </location>
</feature>
<feature type="region of interest" description="Disordered" evidence="2">
    <location>
        <begin position="725"/>
        <end position="759"/>
    </location>
</feature>
<organism evidence="5 6">
    <name type="scientific">Halorubrum trueperi</name>
    <dbReference type="NCBI Taxonomy" id="2004704"/>
    <lineage>
        <taxon>Archaea</taxon>
        <taxon>Methanobacteriati</taxon>
        <taxon>Methanobacteriota</taxon>
        <taxon>Stenosarchaea group</taxon>
        <taxon>Halobacteria</taxon>
        <taxon>Halobacteriales</taxon>
        <taxon>Haloferacaceae</taxon>
        <taxon>Halorubrum</taxon>
    </lineage>
</organism>
<dbReference type="Pfam" id="PF10145">
    <property type="entry name" value="PhageMin_Tail"/>
    <property type="match status" value="1"/>
</dbReference>
<keyword evidence="3" id="KW-0472">Membrane</keyword>
<keyword evidence="1" id="KW-1188">Viral release from host cell</keyword>
<proteinExistence type="predicted"/>
<feature type="compositionally biased region" description="Low complexity" evidence="2">
    <location>
        <begin position="729"/>
        <end position="745"/>
    </location>
</feature>
<dbReference type="AlphaFoldDB" id="A0ABD5UHF0"/>